<dbReference type="PANTHER" id="PTHR42928">
    <property type="entry name" value="TRICARBOXYLATE-BINDING PROTEIN"/>
    <property type="match status" value="1"/>
</dbReference>
<sequence>MPRHSVIRSKPQAVLAGAAFALLACSASLAPAPAMAQSYPTKPVTVVVPFAAGGTVDKVARQIQQSLQEKLGQPVVIDNRGGAGGTIGTALVAKAPADGYTVEMVFDSYATEQHIHARLPYVNERDLTGVSYMVRSPMVLAVTASGPYHSLADYVAAARQGGVSFASVGAGSSNHLAAELFHQTAGTSGLHTPYRGGGPAITDLMGGHVDSIIASLPLVLPHIQSGKLRALAVTAPARVPALPDVPAIAESYPGFEIYSWVGMVAPARTPPETLDKLANATVEALRDPSVAQRITESGFDVVAGGRQEMNALVRSESDRWGRLIKARGIVAQ</sequence>
<feature type="chain" id="PRO_5013272056" evidence="2">
    <location>
        <begin position="37"/>
        <end position="332"/>
    </location>
</feature>
<evidence type="ECO:0000256" key="1">
    <source>
        <dbReference type="ARBA" id="ARBA00006987"/>
    </source>
</evidence>
<keyword evidence="2" id="KW-0732">Signal</keyword>
<dbReference type="SUPFAM" id="SSF53850">
    <property type="entry name" value="Periplasmic binding protein-like II"/>
    <property type="match status" value="1"/>
</dbReference>
<evidence type="ECO:0000313" key="3">
    <source>
        <dbReference type="EMBL" id="OMG86426.1"/>
    </source>
</evidence>
<evidence type="ECO:0000256" key="2">
    <source>
        <dbReference type="SAM" id="SignalP"/>
    </source>
</evidence>
<evidence type="ECO:0000313" key="4">
    <source>
        <dbReference type="Proteomes" id="UP000187251"/>
    </source>
</evidence>
<dbReference type="InterPro" id="IPR042100">
    <property type="entry name" value="Bug_dom1"/>
</dbReference>
<dbReference type="PIRSF" id="PIRSF017082">
    <property type="entry name" value="YflP"/>
    <property type="match status" value="1"/>
</dbReference>
<dbReference type="InterPro" id="IPR005064">
    <property type="entry name" value="BUG"/>
</dbReference>
<comment type="caution">
    <text evidence="3">The sequence shown here is derived from an EMBL/GenBank/DDBJ whole genome shotgun (WGS) entry which is preliminary data.</text>
</comment>
<reference evidence="3 4" key="1">
    <citation type="submission" date="2016-09" db="EMBL/GenBank/DDBJ databases">
        <title>Phylogenomics of Achromobacter.</title>
        <authorList>
            <person name="Jeukens J."/>
            <person name="Freschi L."/>
            <person name="Vincent A.T."/>
            <person name="Emond-Rheault J.-G."/>
            <person name="Kukavica-Ibrulj I."/>
            <person name="Charette S.J."/>
            <person name="Levesque R.C."/>
        </authorList>
    </citation>
    <scope>NUCLEOTIDE SEQUENCE [LARGE SCALE GENOMIC DNA]</scope>
    <source>
        <strain evidence="3 4">AUS488</strain>
    </source>
</reference>
<dbReference type="EMBL" id="MJMN01000015">
    <property type="protein sequence ID" value="OMG86426.1"/>
    <property type="molecule type" value="Genomic_DNA"/>
</dbReference>
<feature type="signal peptide" evidence="2">
    <location>
        <begin position="1"/>
        <end position="36"/>
    </location>
</feature>
<name>A0A1R1JT20_ALCXX</name>
<dbReference type="Pfam" id="PF03401">
    <property type="entry name" value="TctC"/>
    <property type="match status" value="1"/>
</dbReference>
<dbReference type="Gene3D" id="3.40.190.150">
    <property type="entry name" value="Bordetella uptake gene, domain 1"/>
    <property type="match status" value="1"/>
</dbReference>
<dbReference type="OrthoDB" id="8678477at2"/>
<accession>A0A1R1JT20</accession>
<dbReference type="Proteomes" id="UP000187251">
    <property type="component" value="Unassembled WGS sequence"/>
</dbReference>
<dbReference type="CDD" id="cd13578">
    <property type="entry name" value="PBP2_Bug27"/>
    <property type="match status" value="1"/>
</dbReference>
<organism evidence="3 4">
    <name type="scientific">Alcaligenes xylosoxydans xylosoxydans</name>
    <name type="common">Achromobacter xylosoxidans</name>
    <dbReference type="NCBI Taxonomy" id="85698"/>
    <lineage>
        <taxon>Bacteria</taxon>
        <taxon>Pseudomonadati</taxon>
        <taxon>Pseudomonadota</taxon>
        <taxon>Betaproteobacteria</taxon>
        <taxon>Burkholderiales</taxon>
        <taxon>Alcaligenaceae</taxon>
        <taxon>Achromobacter</taxon>
    </lineage>
</organism>
<protein>
    <submittedName>
        <fullName evidence="3">ABC transporter substrate-binding protein</fullName>
    </submittedName>
</protein>
<dbReference type="PANTHER" id="PTHR42928:SF5">
    <property type="entry name" value="BLR1237 PROTEIN"/>
    <property type="match status" value="1"/>
</dbReference>
<gene>
    <name evidence="3" type="ORF">BIZ92_26610</name>
</gene>
<dbReference type="Gene3D" id="3.40.190.10">
    <property type="entry name" value="Periplasmic binding protein-like II"/>
    <property type="match status" value="1"/>
</dbReference>
<comment type="similarity">
    <text evidence="1">Belongs to the UPF0065 (bug) family.</text>
</comment>
<proteinExistence type="inferred from homology"/>
<dbReference type="RefSeq" id="WP_076412405.1">
    <property type="nucleotide sequence ID" value="NZ_AP028040.1"/>
</dbReference>
<dbReference type="AlphaFoldDB" id="A0A1R1JT20"/>